<proteinExistence type="predicted"/>
<feature type="region of interest" description="Disordered" evidence="1">
    <location>
        <begin position="339"/>
        <end position="386"/>
    </location>
</feature>
<feature type="transmembrane region" description="Helical" evidence="2">
    <location>
        <begin position="279"/>
        <end position="307"/>
    </location>
</feature>
<evidence type="ECO:0008006" key="5">
    <source>
        <dbReference type="Google" id="ProtNLM"/>
    </source>
</evidence>
<dbReference type="Proteomes" id="UP000193689">
    <property type="component" value="Unassembled WGS sequence"/>
</dbReference>
<dbReference type="RefSeq" id="XP_040710803.1">
    <property type="nucleotide sequence ID" value="XM_040858883.1"/>
</dbReference>
<gene>
    <name evidence="3" type="ORF">BCR38DRAFT_413940</name>
</gene>
<dbReference type="EMBL" id="MCFJ01000019">
    <property type="protein sequence ID" value="ORY57553.1"/>
    <property type="molecule type" value="Genomic_DNA"/>
</dbReference>
<dbReference type="OrthoDB" id="5240751at2759"/>
<keyword evidence="4" id="KW-1185">Reference proteome</keyword>
<evidence type="ECO:0000313" key="3">
    <source>
        <dbReference type="EMBL" id="ORY57553.1"/>
    </source>
</evidence>
<dbReference type="InParanoid" id="A0A1Y2DE38"/>
<organism evidence="3 4">
    <name type="scientific">Pseudomassariella vexata</name>
    <dbReference type="NCBI Taxonomy" id="1141098"/>
    <lineage>
        <taxon>Eukaryota</taxon>
        <taxon>Fungi</taxon>
        <taxon>Dikarya</taxon>
        <taxon>Ascomycota</taxon>
        <taxon>Pezizomycotina</taxon>
        <taxon>Sordariomycetes</taxon>
        <taxon>Xylariomycetidae</taxon>
        <taxon>Amphisphaeriales</taxon>
        <taxon>Pseudomassariaceae</taxon>
        <taxon>Pseudomassariella</taxon>
    </lineage>
</organism>
<reference evidence="3 4" key="1">
    <citation type="submission" date="2016-07" db="EMBL/GenBank/DDBJ databases">
        <title>Pervasive Adenine N6-methylation of Active Genes in Fungi.</title>
        <authorList>
            <consortium name="DOE Joint Genome Institute"/>
            <person name="Mondo S.J."/>
            <person name="Dannebaum R.O."/>
            <person name="Kuo R.C."/>
            <person name="Labutti K."/>
            <person name="Haridas S."/>
            <person name="Kuo A."/>
            <person name="Salamov A."/>
            <person name="Ahrendt S.R."/>
            <person name="Lipzen A."/>
            <person name="Sullivan W."/>
            <person name="Andreopoulos W.B."/>
            <person name="Clum A."/>
            <person name="Lindquist E."/>
            <person name="Daum C."/>
            <person name="Ramamoorthy G.K."/>
            <person name="Gryganskyi A."/>
            <person name="Culley D."/>
            <person name="Magnuson J.K."/>
            <person name="James T.Y."/>
            <person name="O'Malley M.A."/>
            <person name="Stajich J.E."/>
            <person name="Spatafora J.W."/>
            <person name="Visel A."/>
            <person name="Grigoriev I.V."/>
        </authorList>
    </citation>
    <scope>NUCLEOTIDE SEQUENCE [LARGE SCALE GENOMIC DNA]</scope>
    <source>
        <strain evidence="3 4">CBS 129021</strain>
    </source>
</reference>
<feature type="region of interest" description="Disordered" evidence="1">
    <location>
        <begin position="24"/>
        <end position="44"/>
    </location>
</feature>
<name>A0A1Y2DE38_9PEZI</name>
<keyword evidence="2" id="KW-0812">Transmembrane</keyword>
<evidence type="ECO:0000256" key="1">
    <source>
        <dbReference type="SAM" id="MobiDB-lite"/>
    </source>
</evidence>
<dbReference type="STRING" id="1141098.A0A1Y2DE38"/>
<dbReference type="AlphaFoldDB" id="A0A1Y2DE38"/>
<evidence type="ECO:0000313" key="4">
    <source>
        <dbReference type="Proteomes" id="UP000193689"/>
    </source>
</evidence>
<keyword evidence="2" id="KW-0472">Membrane</keyword>
<sequence length="460" mass="48740">MRLDASAYGLIACVVGAQAEERSTISSSTSIPLPGRATTSTTSSITFSPSQFHGESNIIPPETNLSIAWIPAQSVTVTKINWVRWVSSSSYEFVGTTSPTTQFPRLGRSRNEDGTAAAAVEKADEIILYHRENWGAVDTSKNELTLNITRQMENSDTHSILNTPIFLQLLWNSTDKSGTKHSYSYSTYFALTNYSEHSSQLGSLKDKMGNLSLNKPALSEGVALDPPNQLGTGGVSQSPTSVSAVSAVSGPVSSSLFSLATTTPVIGQANESGSKPSGLAIGAIVGIAVGCGIAGLLIIGFLVWFLCFSRRRDHKPMQNVGYASDSGVHGMMADKEMPVINDSPRSQYPDDNSRLHDGSSMVVSTHGQEDDGSYAPYSDRTATPPGAAAVVSGTGAGAAAGATASQTELRSSRSPTPPIVSRYAHLVEEGMTEDEIRRLEEEERQLDAAIEDAGRNSRAA</sequence>
<accession>A0A1Y2DE38</accession>
<keyword evidence="2" id="KW-1133">Transmembrane helix</keyword>
<comment type="caution">
    <text evidence="3">The sequence shown here is derived from an EMBL/GenBank/DDBJ whole genome shotgun (WGS) entry which is preliminary data.</text>
</comment>
<dbReference type="GeneID" id="63775095"/>
<evidence type="ECO:0000256" key="2">
    <source>
        <dbReference type="SAM" id="Phobius"/>
    </source>
</evidence>
<protein>
    <recommendedName>
        <fullName evidence="5">Mid2 domain-containing protein</fullName>
    </recommendedName>
</protein>